<comment type="caution">
    <text evidence="3">The sequence shown here is derived from an EMBL/GenBank/DDBJ whole genome shotgun (WGS) entry which is preliminary data.</text>
</comment>
<evidence type="ECO:0000313" key="4">
    <source>
        <dbReference type="Proteomes" id="UP000717696"/>
    </source>
</evidence>
<keyword evidence="2" id="KW-0812">Transmembrane</keyword>
<name>A0A9P9F448_9HYPO</name>
<keyword evidence="2" id="KW-1133">Transmembrane helix</keyword>
<gene>
    <name evidence="3" type="ORF">B0J13DRAFT_605017</name>
</gene>
<reference evidence="3" key="1">
    <citation type="journal article" date="2021" name="Nat. Commun.">
        <title>Genetic determinants of endophytism in the Arabidopsis root mycobiome.</title>
        <authorList>
            <person name="Mesny F."/>
            <person name="Miyauchi S."/>
            <person name="Thiergart T."/>
            <person name="Pickel B."/>
            <person name="Atanasova L."/>
            <person name="Karlsson M."/>
            <person name="Huettel B."/>
            <person name="Barry K.W."/>
            <person name="Haridas S."/>
            <person name="Chen C."/>
            <person name="Bauer D."/>
            <person name="Andreopoulos W."/>
            <person name="Pangilinan J."/>
            <person name="LaButti K."/>
            <person name="Riley R."/>
            <person name="Lipzen A."/>
            <person name="Clum A."/>
            <person name="Drula E."/>
            <person name="Henrissat B."/>
            <person name="Kohler A."/>
            <person name="Grigoriev I.V."/>
            <person name="Martin F.M."/>
            <person name="Hacquard S."/>
        </authorList>
    </citation>
    <scope>NUCLEOTIDE SEQUENCE</scope>
    <source>
        <strain evidence="3">MPI-CAGE-AT-0021</strain>
    </source>
</reference>
<evidence type="ECO:0000256" key="1">
    <source>
        <dbReference type="SAM" id="MobiDB-lite"/>
    </source>
</evidence>
<feature type="transmembrane region" description="Helical" evidence="2">
    <location>
        <begin position="6"/>
        <end position="28"/>
    </location>
</feature>
<dbReference type="EMBL" id="JAGMUU010000005">
    <property type="protein sequence ID" value="KAH7151928.1"/>
    <property type="molecule type" value="Genomic_DNA"/>
</dbReference>
<proteinExistence type="predicted"/>
<keyword evidence="2" id="KW-0472">Membrane</keyword>
<feature type="region of interest" description="Disordered" evidence="1">
    <location>
        <begin position="63"/>
        <end position="105"/>
    </location>
</feature>
<protein>
    <submittedName>
        <fullName evidence="3">Uncharacterized protein</fullName>
    </submittedName>
</protein>
<keyword evidence="4" id="KW-1185">Reference proteome</keyword>
<dbReference type="Proteomes" id="UP000717696">
    <property type="component" value="Unassembled WGS sequence"/>
</dbReference>
<evidence type="ECO:0000313" key="3">
    <source>
        <dbReference type="EMBL" id="KAH7151928.1"/>
    </source>
</evidence>
<sequence length="105" mass="11416">MAFPLAAVITLSVCLPALAIAMFTYYIVRYQDRRKNEGLEEGINWDLWLVPHHDSATSEADLVQSVTAQQSSKSDDIGSIPLKKLPAAPPSDINVSPIPLDTPLA</sequence>
<evidence type="ECO:0000256" key="2">
    <source>
        <dbReference type="SAM" id="Phobius"/>
    </source>
</evidence>
<dbReference type="AlphaFoldDB" id="A0A9P9F448"/>
<organism evidence="3 4">
    <name type="scientific">Dactylonectria estremocensis</name>
    <dbReference type="NCBI Taxonomy" id="1079267"/>
    <lineage>
        <taxon>Eukaryota</taxon>
        <taxon>Fungi</taxon>
        <taxon>Dikarya</taxon>
        <taxon>Ascomycota</taxon>
        <taxon>Pezizomycotina</taxon>
        <taxon>Sordariomycetes</taxon>
        <taxon>Hypocreomycetidae</taxon>
        <taxon>Hypocreales</taxon>
        <taxon>Nectriaceae</taxon>
        <taxon>Dactylonectria</taxon>
    </lineage>
</organism>
<accession>A0A9P9F448</accession>